<keyword evidence="2" id="KW-1185">Reference proteome</keyword>
<protein>
    <submittedName>
        <fullName evidence="1">Uncharacterized protein</fullName>
    </submittedName>
</protein>
<reference evidence="1 2" key="1">
    <citation type="submission" date="2016-07" db="EMBL/GenBank/DDBJ databases">
        <title>Multi-omics approach to identify versatile polysaccharide utilization systems of a marine flavobacterium Gramella flava.</title>
        <authorList>
            <person name="Tang K."/>
        </authorList>
    </citation>
    <scope>NUCLEOTIDE SEQUENCE [LARGE SCALE GENOMIC DNA]</scope>
    <source>
        <strain evidence="1 2">JLT2011</strain>
    </source>
</reference>
<evidence type="ECO:0000313" key="1">
    <source>
        <dbReference type="EMBL" id="APU68298.1"/>
    </source>
</evidence>
<dbReference type="Pfam" id="PF11276">
    <property type="entry name" value="DUF3078"/>
    <property type="match status" value="1"/>
</dbReference>
<dbReference type="Proteomes" id="UP000186230">
    <property type="component" value="Chromosome"/>
</dbReference>
<organism evidence="1 2">
    <name type="scientific">Christiangramia flava JLT2011</name>
    <dbReference type="NCBI Taxonomy" id="1229726"/>
    <lineage>
        <taxon>Bacteria</taxon>
        <taxon>Pseudomonadati</taxon>
        <taxon>Bacteroidota</taxon>
        <taxon>Flavobacteriia</taxon>
        <taxon>Flavobacteriales</taxon>
        <taxon>Flavobacteriaceae</taxon>
        <taxon>Christiangramia</taxon>
    </lineage>
</organism>
<dbReference type="STRING" id="1229726.GRFL_1574"/>
<evidence type="ECO:0000313" key="2">
    <source>
        <dbReference type="Proteomes" id="UP000186230"/>
    </source>
</evidence>
<dbReference type="AlphaFoldDB" id="A0A1L7I3W5"/>
<sequence length="334" mass="37976">MKLNFLLLSLLLFSLNSFAKPTDSLKVHVPNSLRLTEKESDTTVSDTMLVYWSEKNTFGVNLTEVAFVNWNSGGNNSVSALFYSSFERNYEKELTIWKNSASLRYGLNAQEGRQVRKTDDEIRFNSSFGFRADSTSNWYYSGKFSFNTQFAHGYKYPDRDTPISKFMAPGYSFLGVGSEYSDPVEDLTAYISPLTIKSTFVLDQRLANEGMFGVTPAKTDQLGNIIEEGENVRTEFGVLVTSEFRKEVWENINLDNQLSLYSDYLNNFGNIDVDWQLNVNMKVNKYVKANVGSHVRYDDDVKFKEDTNGDGKLETSGARVQLKQMLGVGLVYEF</sequence>
<name>A0A1L7I3W5_9FLAO</name>
<dbReference type="KEGG" id="gfl:GRFL_1574"/>
<dbReference type="EMBL" id="CP016359">
    <property type="protein sequence ID" value="APU68298.1"/>
    <property type="molecule type" value="Genomic_DNA"/>
</dbReference>
<accession>A0A1L7I3W5</accession>
<dbReference type="RefSeq" id="WP_083644089.1">
    <property type="nucleotide sequence ID" value="NZ_AMRU01000001.1"/>
</dbReference>
<gene>
    <name evidence="1" type="ORF">GRFL_1574</name>
</gene>
<proteinExistence type="predicted"/>
<dbReference type="InterPro" id="IPR021428">
    <property type="entry name" value="DUF3078"/>
</dbReference>
<dbReference type="OrthoDB" id="1495718at2"/>